<dbReference type="PROSITE" id="PS50943">
    <property type="entry name" value="HTH_CROC1"/>
    <property type="match status" value="1"/>
</dbReference>
<dbReference type="PANTHER" id="PTHR40275:SF1">
    <property type="entry name" value="SSL7038 PROTEIN"/>
    <property type="match status" value="1"/>
</dbReference>
<dbReference type="Gene3D" id="1.10.260.40">
    <property type="entry name" value="lambda repressor-like DNA-binding domains"/>
    <property type="match status" value="1"/>
</dbReference>
<sequence>MSKIKTRPFDMTNYIESDDDAVEYLRQVLEDNDPAELAAALGTIARARGMTQLARDTGLSRESLYKSLSGERAPSSDTLFKVIHAMGFKLSLAPLEVQA</sequence>
<evidence type="ECO:0000259" key="1">
    <source>
        <dbReference type="PROSITE" id="PS50943"/>
    </source>
</evidence>
<dbReference type="Pfam" id="PF21716">
    <property type="entry name" value="dnstrm_HI1420"/>
    <property type="match status" value="1"/>
</dbReference>
<dbReference type="EMBL" id="FNQJ01000008">
    <property type="protein sequence ID" value="SEA26936.1"/>
    <property type="molecule type" value="Genomic_DNA"/>
</dbReference>
<dbReference type="InterPro" id="IPR001387">
    <property type="entry name" value="Cro/C1-type_HTH"/>
</dbReference>
<dbReference type="InterPro" id="IPR010982">
    <property type="entry name" value="Lambda_DNA-bd_dom_sf"/>
</dbReference>
<keyword evidence="3" id="KW-1185">Reference proteome</keyword>
<dbReference type="SUPFAM" id="SSF47413">
    <property type="entry name" value="lambda repressor-like DNA-binding domains"/>
    <property type="match status" value="1"/>
</dbReference>
<dbReference type="CDD" id="cd00093">
    <property type="entry name" value="HTH_XRE"/>
    <property type="match status" value="1"/>
</dbReference>
<dbReference type="GeneID" id="34232858"/>
<organism evidence="2 3">
    <name type="scientific">Acidovorax soli</name>
    <dbReference type="NCBI Taxonomy" id="592050"/>
    <lineage>
        <taxon>Bacteria</taxon>
        <taxon>Pseudomonadati</taxon>
        <taxon>Pseudomonadota</taxon>
        <taxon>Betaproteobacteria</taxon>
        <taxon>Burkholderiales</taxon>
        <taxon>Comamonadaceae</taxon>
        <taxon>Acidovorax</taxon>
    </lineage>
</organism>
<proteinExistence type="predicted"/>
<gene>
    <name evidence="2" type="ORF">SAMN05421875_108114</name>
</gene>
<dbReference type="AlphaFoldDB" id="A0A1H3ZT53"/>
<dbReference type="RefSeq" id="WP_092697880.1">
    <property type="nucleotide sequence ID" value="NZ_CAXIQL010000029.1"/>
</dbReference>
<dbReference type="PANTHER" id="PTHR40275">
    <property type="entry name" value="SSL7038 PROTEIN"/>
    <property type="match status" value="1"/>
</dbReference>
<protein>
    <submittedName>
        <fullName evidence="2">Probable addiction module antidote protein</fullName>
    </submittedName>
</protein>
<dbReference type="STRING" id="592050.SAMN05421875_108114"/>
<name>A0A1H3ZT53_9BURK</name>
<evidence type="ECO:0000313" key="2">
    <source>
        <dbReference type="EMBL" id="SEA26936.1"/>
    </source>
</evidence>
<dbReference type="GO" id="GO:0003677">
    <property type="term" value="F:DNA binding"/>
    <property type="evidence" value="ECO:0007669"/>
    <property type="project" value="InterPro"/>
</dbReference>
<feature type="domain" description="HTH cro/C1-type" evidence="1">
    <location>
        <begin position="50"/>
        <end position="95"/>
    </location>
</feature>
<evidence type="ECO:0000313" key="3">
    <source>
        <dbReference type="Proteomes" id="UP000199002"/>
    </source>
</evidence>
<dbReference type="NCBIfam" id="TIGR02684">
    <property type="entry name" value="dnstrm_HI1420"/>
    <property type="match status" value="1"/>
</dbReference>
<accession>A0A1H3ZT53</accession>
<reference evidence="3" key="1">
    <citation type="submission" date="2016-10" db="EMBL/GenBank/DDBJ databases">
        <authorList>
            <person name="Varghese N."/>
            <person name="Submissions S."/>
        </authorList>
    </citation>
    <scope>NUCLEOTIDE SEQUENCE [LARGE SCALE GENOMIC DNA]</scope>
    <source>
        <strain evidence="3">DSM 25157</strain>
    </source>
</reference>
<dbReference type="InterPro" id="IPR014057">
    <property type="entry name" value="HI1420"/>
</dbReference>
<dbReference type="Proteomes" id="UP000199002">
    <property type="component" value="Unassembled WGS sequence"/>
</dbReference>